<dbReference type="GO" id="GO:0046872">
    <property type="term" value="F:metal ion binding"/>
    <property type="evidence" value="ECO:0007669"/>
    <property type="project" value="UniProtKB-KW"/>
</dbReference>
<feature type="binding site" evidence="10">
    <location>
        <position position="42"/>
    </location>
    <ligand>
        <name>Mg(2+)</name>
        <dbReference type="ChEBI" id="CHEBI:18420"/>
    </ligand>
</feature>
<comment type="catalytic activity">
    <reaction evidence="9 10">
        <text>XTP + H2O = XMP + diphosphate + H(+)</text>
        <dbReference type="Rhea" id="RHEA:28610"/>
        <dbReference type="ChEBI" id="CHEBI:15377"/>
        <dbReference type="ChEBI" id="CHEBI:15378"/>
        <dbReference type="ChEBI" id="CHEBI:33019"/>
        <dbReference type="ChEBI" id="CHEBI:57464"/>
        <dbReference type="ChEBI" id="CHEBI:61314"/>
        <dbReference type="EC" id="3.6.1.66"/>
    </reaction>
</comment>
<evidence type="ECO:0000313" key="12">
    <source>
        <dbReference type="EMBL" id="KFE53168.1"/>
    </source>
</evidence>
<comment type="subunit">
    <text evidence="2 10">Homodimer.</text>
</comment>
<proteinExistence type="inferred from homology"/>
<dbReference type="Pfam" id="PF01725">
    <property type="entry name" value="Ham1p_like"/>
    <property type="match status" value="1"/>
</dbReference>
<evidence type="ECO:0000256" key="5">
    <source>
        <dbReference type="ARBA" id="ARBA00022801"/>
    </source>
</evidence>
<dbReference type="NCBIfam" id="TIGR00042">
    <property type="entry name" value="RdgB/HAM1 family non-canonical purine NTP pyrophosphatase"/>
    <property type="match status" value="1"/>
</dbReference>
<feature type="binding site" evidence="10">
    <location>
        <begin position="155"/>
        <end position="158"/>
    </location>
    <ligand>
        <name>substrate</name>
    </ligand>
</feature>
<dbReference type="GO" id="GO:0005829">
    <property type="term" value="C:cytosol"/>
    <property type="evidence" value="ECO:0007669"/>
    <property type="project" value="TreeGrafter"/>
</dbReference>
<keyword evidence="3 10" id="KW-0479">Metal-binding</keyword>
<dbReference type="CDD" id="cd00515">
    <property type="entry name" value="HAM1"/>
    <property type="match status" value="1"/>
</dbReference>
<dbReference type="Proteomes" id="UP000028631">
    <property type="component" value="Unassembled WGS sequence"/>
</dbReference>
<keyword evidence="5 10" id="KW-0378">Hydrolase</keyword>
<evidence type="ECO:0000256" key="6">
    <source>
        <dbReference type="ARBA" id="ARBA00022842"/>
    </source>
</evidence>
<dbReference type="PANTHER" id="PTHR11067:SF9">
    <property type="entry name" value="INOSINE TRIPHOSPHATE PYROPHOSPHATASE"/>
    <property type="match status" value="1"/>
</dbReference>
<evidence type="ECO:0000256" key="7">
    <source>
        <dbReference type="ARBA" id="ARBA00023080"/>
    </source>
</evidence>
<sequence>MMNFPQLVLASHNAGKLKELQAMLGDSVQLRSIGEFSSVEPEETGLSFVENAILKARNAARISGLPALADDSGLAVDFLGGAPGIYSARYADGQGDAANNAKLLDALKDVPEEQRGAQFVCVLALVRHADDPLPILCEGLWHGRILTAASGEHGFGYDPLFWVPERDCSSAQLSPAEKNQLSHRARAMAILRQRLALQTADLK</sequence>
<comment type="caution">
    <text evidence="12">The sequence shown here is derived from an EMBL/GenBank/DDBJ whole genome shotgun (WGS) entry which is preliminary data.</text>
</comment>
<reference evidence="12 13" key="1">
    <citation type="submission" date="2014-07" db="EMBL/GenBank/DDBJ databases">
        <title>Draft Genome Sequences of Environmental Pseudomonas syringae strains.</title>
        <authorList>
            <person name="Baltrus D.A."/>
            <person name="Berge O."/>
            <person name="Morris C."/>
        </authorList>
    </citation>
    <scope>NUCLEOTIDE SEQUENCE [LARGE SCALE GENOMIC DNA]</scope>
    <source>
        <strain evidence="12 13">GAW0119</strain>
    </source>
</reference>
<comment type="function">
    <text evidence="10">Pyrophosphatase that catalyzes the hydrolysis of nucleoside triphosphates to their monophosphate derivatives, with a high preference for the non-canonical purine nucleotides XTP (xanthosine triphosphate), dITP (deoxyinosine triphosphate) and ITP. Seems to function as a house-cleaning enzyme that removes non-canonical purine nucleotides from the nucleotide pool, thus preventing their incorporation into DNA/RNA and avoiding chromosomal lesions.</text>
</comment>
<feature type="binding site" evidence="10">
    <location>
        <begin position="183"/>
        <end position="184"/>
    </location>
    <ligand>
        <name>substrate</name>
    </ligand>
</feature>
<dbReference type="Gene3D" id="3.90.950.10">
    <property type="match status" value="1"/>
</dbReference>
<dbReference type="GO" id="GO:0009146">
    <property type="term" value="P:purine nucleoside triphosphate catabolic process"/>
    <property type="evidence" value="ECO:0007669"/>
    <property type="project" value="UniProtKB-UniRule"/>
</dbReference>
<dbReference type="EC" id="3.6.1.66" evidence="10"/>
<dbReference type="GO" id="GO:0035870">
    <property type="term" value="F:dITP diphosphatase activity"/>
    <property type="evidence" value="ECO:0007669"/>
    <property type="project" value="UniProtKB-UniRule"/>
</dbReference>
<comment type="catalytic activity">
    <reaction evidence="10">
        <text>ITP + H2O = IMP + diphosphate + H(+)</text>
        <dbReference type="Rhea" id="RHEA:29399"/>
        <dbReference type="ChEBI" id="CHEBI:15377"/>
        <dbReference type="ChEBI" id="CHEBI:15378"/>
        <dbReference type="ChEBI" id="CHEBI:33019"/>
        <dbReference type="ChEBI" id="CHEBI:58053"/>
        <dbReference type="ChEBI" id="CHEBI:61402"/>
        <dbReference type="EC" id="3.6.1.66"/>
    </reaction>
</comment>
<evidence type="ECO:0000256" key="1">
    <source>
        <dbReference type="ARBA" id="ARBA00008023"/>
    </source>
</evidence>
<dbReference type="GO" id="GO:0036220">
    <property type="term" value="F:ITP diphosphatase activity"/>
    <property type="evidence" value="ECO:0007669"/>
    <property type="project" value="UniProtKB-UniRule"/>
</dbReference>
<feature type="binding site" evidence="10">
    <location>
        <begin position="11"/>
        <end position="16"/>
    </location>
    <ligand>
        <name>substrate</name>
    </ligand>
</feature>
<dbReference type="GO" id="GO:0017111">
    <property type="term" value="F:ribonucleoside triphosphate phosphatase activity"/>
    <property type="evidence" value="ECO:0007669"/>
    <property type="project" value="InterPro"/>
</dbReference>
<dbReference type="InterPro" id="IPR029001">
    <property type="entry name" value="ITPase-like_fam"/>
</dbReference>
<dbReference type="GO" id="GO:0009117">
    <property type="term" value="P:nucleotide metabolic process"/>
    <property type="evidence" value="ECO:0007669"/>
    <property type="project" value="UniProtKB-KW"/>
</dbReference>
<evidence type="ECO:0000256" key="3">
    <source>
        <dbReference type="ARBA" id="ARBA00022723"/>
    </source>
</evidence>
<comment type="similarity">
    <text evidence="1 10 11">Belongs to the HAM1 NTPase family.</text>
</comment>
<comment type="catalytic activity">
    <reaction evidence="8 10">
        <text>dITP + H2O = dIMP + diphosphate + H(+)</text>
        <dbReference type="Rhea" id="RHEA:28342"/>
        <dbReference type="ChEBI" id="CHEBI:15377"/>
        <dbReference type="ChEBI" id="CHEBI:15378"/>
        <dbReference type="ChEBI" id="CHEBI:33019"/>
        <dbReference type="ChEBI" id="CHEBI:61194"/>
        <dbReference type="ChEBI" id="CHEBI:61382"/>
        <dbReference type="EC" id="3.6.1.66"/>
    </reaction>
</comment>
<feature type="binding site" evidence="10">
    <location>
        <position position="178"/>
    </location>
    <ligand>
        <name>substrate</name>
    </ligand>
</feature>
<dbReference type="PANTHER" id="PTHR11067">
    <property type="entry name" value="INOSINE TRIPHOSPHATE PYROPHOSPHATASE/HAM1 PROTEIN"/>
    <property type="match status" value="1"/>
</dbReference>
<accession>A0A085VCK5</accession>
<evidence type="ECO:0000256" key="10">
    <source>
        <dbReference type="HAMAP-Rule" id="MF_01405"/>
    </source>
</evidence>
<evidence type="ECO:0000256" key="9">
    <source>
        <dbReference type="ARBA" id="ARBA00052017"/>
    </source>
</evidence>
<evidence type="ECO:0000256" key="4">
    <source>
        <dbReference type="ARBA" id="ARBA00022741"/>
    </source>
</evidence>
<organism evidence="12 13">
    <name type="scientific">Pseudomonas syringae</name>
    <dbReference type="NCBI Taxonomy" id="317"/>
    <lineage>
        <taxon>Bacteria</taxon>
        <taxon>Pseudomonadati</taxon>
        <taxon>Pseudomonadota</taxon>
        <taxon>Gammaproteobacteria</taxon>
        <taxon>Pseudomonadales</taxon>
        <taxon>Pseudomonadaceae</taxon>
        <taxon>Pseudomonas</taxon>
    </lineage>
</organism>
<dbReference type="PATRIC" id="fig|317.175.peg.4307"/>
<dbReference type="SUPFAM" id="SSF52972">
    <property type="entry name" value="ITPase-like"/>
    <property type="match status" value="1"/>
</dbReference>
<keyword evidence="6 10" id="KW-0460">Magnesium</keyword>
<dbReference type="HAMAP" id="MF_01405">
    <property type="entry name" value="Non_canon_purine_NTPase"/>
    <property type="match status" value="1"/>
</dbReference>
<evidence type="ECO:0000256" key="2">
    <source>
        <dbReference type="ARBA" id="ARBA00011738"/>
    </source>
</evidence>
<evidence type="ECO:0000313" key="13">
    <source>
        <dbReference type="Proteomes" id="UP000028631"/>
    </source>
</evidence>
<name>A0A085VCK5_PSESX</name>
<feature type="binding site" evidence="10">
    <location>
        <position position="71"/>
    </location>
    <ligand>
        <name>Mg(2+)</name>
        <dbReference type="ChEBI" id="CHEBI:18420"/>
    </ligand>
</feature>
<gene>
    <name evidence="12" type="ORF">IV01_20625</name>
</gene>
<dbReference type="InterPro" id="IPR002637">
    <property type="entry name" value="RdgB/HAM1"/>
</dbReference>
<keyword evidence="4 10" id="KW-0547">Nucleotide-binding</keyword>
<dbReference type="AlphaFoldDB" id="A0A085VCK5"/>
<dbReference type="GO" id="GO:0036222">
    <property type="term" value="F:XTP diphosphatase activity"/>
    <property type="evidence" value="ECO:0007669"/>
    <property type="project" value="UniProtKB-UniRule"/>
</dbReference>
<feature type="binding site" evidence="10">
    <location>
        <position position="72"/>
    </location>
    <ligand>
        <name>substrate</name>
    </ligand>
</feature>
<dbReference type="OrthoDB" id="9807456at2"/>
<feature type="active site" description="Proton acceptor" evidence="10">
    <location>
        <position position="71"/>
    </location>
</feature>
<dbReference type="InterPro" id="IPR020922">
    <property type="entry name" value="dITP/XTP_pyrophosphatase"/>
</dbReference>
<evidence type="ECO:0000256" key="11">
    <source>
        <dbReference type="RuleBase" id="RU003781"/>
    </source>
</evidence>
<dbReference type="RefSeq" id="WP_032630649.1">
    <property type="nucleotide sequence ID" value="NZ_JPQU01000064.1"/>
</dbReference>
<comment type="cofactor">
    <cofactor evidence="10">
        <name>Mg(2+)</name>
        <dbReference type="ChEBI" id="CHEBI:18420"/>
    </cofactor>
    <text evidence="10">Binds 1 Mg(2+) ion per subunit.</text>
</comment>
<evidence type="ECO:0000256" key="8">
    <source>
        <dbReference type="ARBA" id="ARBA00051875"/>
    </source>
</evidence>
<dbReference type="EMBL" id="JPQU01000064">
    <property type="protein sequence ID" value="KFE53168.1"/>
    <property type="molecule type" value="Genomic_DNA"/>
</dbReference>
<protein>
    <recommendedName>
        <fullName evidence="10">dITP/XTP pyrophosphatase</fullName>
        <ecNumber evidence="10">3.6.1.66</ecNumber>
    </recommendedName>
    <alternativeName>
        <fullName evidence="10">Non-canonical purine NTP pyrophosphatase</fullName>
    </alternativeName>
    <alternativeName>
        <fullName evidence="10">Non-standard purine NTP pyrophosphatase</fullName>
    </alternativeName>
    <alternativeName>
        <fullName evidence="10">Nucleoside-triphosphate diphosphatase</fullName>
    </alternativeName>
    <alternativeName>
        <fullName evidence="10">Nucleoside-triphosphate pyrophosphatase</fullName>
        <shortName evidence="10">NTPase</shortName>
    </alternativeName>
</protein>
<keyword evidence="13" id="KW-1185">Reference proteome</keyword>
<dbReference type="FunFam" id="3.90.950.10:FF:000001">
    <property type="entry name" value="dITP/XTP pyrophosphatase"/>
    <property type="match status" value="1"/>
</dbReference>
<dbReference type="GO" id="GO:0000166">
    <property type="term" value="F:nucleotide binding"/>
    <property type="evidence" value="ECO:0007669"/>
    <property type="project" value="UniProtKB-KW"/>
</dbReference>
<keyword evidence="7 10" id="KW-0546">Nucleotide metabolism</keyword>